<evidence type="ECO:0000256" key="1">
    <source>
        <dbReference type="SAM" id="Phobius"/>
    </source>
</evidence>
<dbReference type="EMBL" id="AJMT01000119">
    <property type="protein sequence ID" value="EIG28068.1"/>
    <property type="molecule type" value="Genomic_DNA"/>
</dbReference>
<dbReference type="AlphaFoldDB" id="I2NQF7"/>
<proteinExistence type="predicted"/>
<organism evidence="2 3">
    <name type="scientific">Neisseria sicca VK64</name>
    <dbReference type="NCBI Taxonomy" id="1095748"/>
    <lineage>
        <taxon>Bacteria</taxon>
        <taxon>Pseudomonadati</taxon>
        <taxon>Pseudomonadota</taxon>
        <taxon>Betaproteobacteria</taxon>
        <taxon>Neisseriales</taxon>
        <taxon>Neisseriaceae</taxon>
        <taxon>Neisseria</taxon>
    </lineage>
</organism>
<feature type="transmembrane region" description="Helical" evidence="1">
    <location>
        <begin position="21"/>
        <end position="42"/>
    </location>
</feature>
<name>I2NQF7_NEISI</name>
<gene>
    <name evidence="2" type="ORF">HMPREF1051_0714</name>
</gene>
<accession>I2NQF7</accession>
<dbReference type="Proteomes" id="UP000004473">
    <property type="component" value="Unassembled WGS sequence"/>
</dbReference>
<sequence>MSESAKRSSENHKFWVFRRPFYLNLSICGVAFVFIPNSFMGISATNFGFKNGCLRVQKGG</sequence>
<reference evidence="2 3" key="1">
    <citation type="submission" date="2012-04" db="EMBL/GenBank/DDBJ databases">
        <authorList>
            <person name="Harkins D.M."/>
            <person name="Madupu R."/>
            <person name="Durkin A.S."/>
            <person name="Torralba M."/>
            <person name="Methe B."/>
            <person name="Sutton G.G."/>
            <person name="Nelson K.E."/>
        </authorList>
    </citation>
    <scope>NUCLEOTIDE SEQUENCE [LARGE SCALE GENOMIC DNA]</scope>
    <source>
        <strain evidence="2 3">VK64</strain>
    </source>
</reference>
<evidence type="ECO:0000313" key="3">
    <source>
        <dbReference type="Proteomes" id="UP000004473"/>
    </source>
</evidence>
<comment type="caution">
    <text evidence="2">The sequence shown here is derived from an EMBL/GenBank/DDBJ whole genome shotgun (WGS) entry which is preliminary data.</text>
</comment>
<keyword evidence="1" id="KW-0472">Membrane</keyword>
<protein>
    <submittedName>
        <fullName evidence="2">Uncharacterized protein</fullName>
    </submittedName>
</protein>
<keyword evidence="1" id="KW-1133">Transmembrane helix</keyword>
<evidence type="ECO:0000313" key="2">
    <source>
        <dbReference type="EMBL" id="EIG28068.1"/>
    </source>
</evidence>
<keyword evidence="1" id="KW-0812">Transmembrane</keyword>